<accession>A0A7C9BAJ7</accession>
<gene>
    <name evidence="1" type="ORF">GBK04_04845</name>
</gene>
<proteinExistence type="predicted"/>
<protein>
    <submittedName>
        <fullName evidence="1">Uncharacterized protein</fullName>
    </submittedName>
</protein>
<dbReference type="Proteomes" id="UP000479293">
    <property type="component" value="Unassembled WGS sequence"/>
</dbReference>
<evidence type="ECO:0000313" key="2">
    <source>
        <dbReference type="Proteomes" id="UP000479293"/>
    </source>
</evidence>
<dbReference type="AlphaFoldDB" id="A0A7C9BAJ7"/>
<sequence>MNTNPAFFKSKGGGQYFKREGDRVKIVCLYEFNPSVERTTYDDKLISALECIPCDEASFNSAQDQVIRILQLSDGGWAQRA</sequence>
<dbReference type="RefSeq" id="WP_152757359.1">
    <property type="nucleotide sequence ID" value="NZ_WHLY01000002.1"/>
</dbReference>
<keyword evidence="2" id="KW-1185">Reference proteome</keyword>
<dbReference type="EMBL" id="WHLY01000002">
    <property type="protein sequence ID" value="MPR32696.1"/>
    <property type="molecule type" value="Genomic_DNA"/>
</dbReference>
<evidence type="ECO:0000313" key="1">
    <source>
        <dbReference type="EMBL" id="MPR32696.1"/>
    </source>
</evidence>
<comment type="caution">
    <text evidence="1">The sequence shown here is derived from an EMBL/GenBank/DDBJ whole genome shotgun (WGS) entry which is preliminary data.</text>
</comment>
<reference evidence="1 2" key="1">
    <citation type="submission" date="2019-10" db="EMBL/GenBank/DDBJ databases">
        <title>Draft Genome Sequence of Cytophagaceae sp. SJW1-29.</title>
        <authorList>
            <person name="Choi A."/>
        </authorList>
    </citation>
    <scope>NUCLEOTIDE SEQUENCE [LARGE SCALE GENOMIC DNA]</scope>
    <source>
        <strain evidence="1 2">SJW1-29</strain>
    </source>
</reference>
<name>A0A7C9BAJ7_9BACT</name>
<organism evidence="1 2">
    <name type="scientific">Salmonirosea aquatica</name>
    <dbReference type="NCBI Taxonomy" id="2654236"/>
    <lineage>
        <taxon>Bacteria</taxon>
        <taxon>Pseudomonadati</taxon>
        <taxon>Bacteroidota</taxon>
        <taxon>Cytophagia</taxon>
        <taxon>Cytophagales</taxon>
        <taxon>Spirosomataceae</taxon>
        <taxon>Salmonirosea</taxon>
    </lineage>
</organism>